<keyword evidence="1" id="KW-1133">Transmembrane helix</keyword>
<gene>
    <name evidence="3" type="ORF">PATL70BA_0161</name>
</gene>
<dbReference type="InterPro" id="IPR018392">
    <property type="entry name" value="LysM"/>
</dbReference>
<accession>A0A3P7P6N0</accession>
<keyword evidence="1" id="KW-0472">Membrane</keyword>
<dbReference type="SMART" id="SM00257">
    <property type="entry name" value="LysM"/>
    <property type="match status" value="1"/>
</dbReference>
<proteinExistence type="predicted"/>
<evidence type="ECO:0000313" key="4">
    <source>
        <dbReference type="Proteomes" id="UP000279029"/>
    </source>
</evidence>
<evidence type="ECO:0000313" key="3">
    <source>
        <dbReference type="EMBL" id="VDN46003.1"/>
    </source>
</evidence>
<dbReference type="KEGG" id="cbar:PATL70BA_0161"/>
<dbReference type="RefSeq" id="WP_125135580.1">
    <property type="nucleotide sequence ID" value="NZ_LR130778.1"/>
</dbReference>
<organism evidence="3 4">
    <name type="scientific">Petrocella atlantisensis</name>
    <dbReference type="NCBI Taxonomy" id="2173034"/>
    <lineage>
        <taxon>Bacteria</taxon>
        <taxon>Bacillati</taxon>
        <taxon>Bacillota</taxon>
        <taxon>Clostridia</taxon>
        <taxon>Lachnospirales</taxon>
        <taxon>Vallitaleaceae</taxon>
        <taxon>Petrocella</taxon>
    </lineage>
</organism>
<name>A0A3P7P6N0_9FIRM</name>
<reference evidence="3 4" key="1">
    <citation type="submission" date="2018-09" db="EMBL/GenBank/DDBJ databases">
        <authorList>
            <person name="Postec A."/>
        </authorList>
    </citation>
    <scope>NUCLEOTIDE SEQUENCE [LARGE SCALE GENOMIC DNA]</scope>
    <source>
        <strain evidence="3">70B-A</strain>
    </source>
</reference>
<dbReference type="EMBL" id="LR130778">
    <property type="protein sequence ID" value="VDN46003.1"/>
    <property type="molecule type" value="Genomic_DNA"/>
</dbReference>
<dbReference type="OrthoDB" id="1716479at2"/>
<evidence type="ECO:0000256" key="1">
    <source>
        <dbReference type="SAM" id="Phobius"/>
    </source>
</evidence>
<dbReference type="Gene3D" id="3.10.350.10">
    <property type="entry name" value="LysM domain"/>
    <property type="match status" value="1"/>
</dbReference>
<evidence type="ECO:0000259" key="2">
    <source>
        <dbReference type="SMART" id="SM00257"/>
    </source>
</evidence>
<keyword evidence="4" id="KW-1185">Reference proteome</keyword>
<keyword evidence="1" id="KW-0812">Transmembrane</keyword>
<feature type="domain" description="LysM" evidence="2">
    <location>
        <begin position="58"/>
        <end position="109"/>
    </location>
</feature>
<dbReference type="Proteomes" id="UP000279029">
    <property type="component" value="Chromosome"/>
</dbReference>
<dbReference type="InterPro" id="IPR036779">
    <property type="entry name" value="LysM_dom_sf"/>
</dbReference>
<protein>
    <recommendedName>
        <fullName evidence="2">LysM domain-containing protein</fullName>
    </recommendedName>
</protein>
<dbReference type="Pfam" id="PF01476">
    <property type="entry name" value="LysM"/>
    <property type="match status" value="1"/>
</dbReference>
<feature type="transmembrane region" description="Helical" evidence="1">
    <location>
        <begin position="21"/>
        <end position="40"/>
    </location>
</feature>
<dbReference type="AlphaFoldDB" id="A0A3P7P6N0"/>
<sequence length="122" mass="14105">MKSIAKHRQYRIYQNYEFLKTVAGIILAAVLLLYLVQVSFGSNSIQGDIYVEDKAYIVIQIEKDDSLWSIASAYMNRDYYDHESYIKEVINMNHLKDTTIQAGEQILIPIIKSQEPTVTLLE</sequence>